<dbReference type="Pfam" id="PF00037">
    <property type="entry name" value="Fer4"/>
    <property type="match status" value="1"/>
</dbReference>
<dbReference type="Gene3D" id="3.30.70.20">
    <property type="match status" value="2"/>
</dbReference>
<dbReference type="SUPFAM" id="SSF53920">
    <property type="entry name" value="Fe-only hydrogenase"/>
    <property type="match status" value="1"/>
</dbReference>
<evidence type="ECO:0000313" key="5">
    <source>
        <dbReference type="EMBL" id="MCY6369753.1"/>
    </source>
</evidence>
<dbReference type="RefSeq" id="WP_268048123.1">
    <property type="nucleotide sequence ID" value="NZ_JAPQES010000001.1"/>
</dbReference>
<organism evidence="5 6">
    <name type="scientific">Clostridium ganghwense</name>
    <dbReference type="NCBI Taxonomy" id="312089"/>
    <lineage>
        <taxon>Bacteria</taxon>
        <taxon>Bacillati</taxon>
        <taxon>Bacillota</taxon>
        <taxon>Clostridia</taxon>
        <taxon>Eubacteriales</taxon>
        <taxon>Clostridiaceae</taxon>
        <taxon>Clostridium</taxon>
    </lineage>
</organism>
<evidence type="ECO:0000259" key="4">
    <source>
        <dbReference type="PROSITE" id="PS51379"/>
    </source>
</evidence>
<dbReference type="InterPro" id="IPR004108">
    <property type="entry name" value="Fe_hydrogenase_lsu_C"/>
</dbReference>
<dbReference type="InterPro" id="IPR057431">
    <property type="entry name" value="LdpA_Fe-S-bd"/>
</dbReference>
<dbReference type="SUPFAM" id="SSF54862">
    <property type="entry name" value="4Fe-4S ferredoxins"/>
    <property type="match status" value="1"/>
</dbReference>
<name>A0ABT4CLE8_9CLOT</name>
<dbReference type="InterPro" id="IPR009016">
    <property type="entry name" value="Fe_hydrogenase"/>
</dbReference>
<dbReference type="EMBL" id="JAPQES010000001">
    <property type="protein sequence ID" value="MCY6369753.1"/>
    <property type="molecule type" value="Genomic_DNA"/>
</dbReference>
<dbReference type="InterPro" id="IPR027631">
    <property type="entry name" value="Mono_FeFe_hydrog"/>
</dbReference>
<reference evidence="5" key="1">
    <citation type="submission" date="2022-12" db="EMBL/GenBank/DDBJ databases">
        <authorList>
            <person name="Wang J."/>
        </authorList>
    </citation>
    <scope>NUCLEOTIDE SEQUENCE</scope>
    <source>
        <strain evidence="5">HY-42-06</strain>
    </source>
</reference>
<dbReference type="Gene3D" id="3.40.950.10">
    <property type="entry name" value="Fe-only Hydrogenase (Larger Subunit), Chain L, domain 3"/>
    <property type="match status" value="1"/>
</dbReference>
<dbReference type="InterPro" id="IPR050340">
    <property type="entry name" value="Cytosolic_Fe-S_CAF"/>
</dbReference>
<protein>
    <submittedName>
        <fullName evidence="5">4Fe-4S dicluster domain-containing protein</fullName>
    </submittedName>
</protein>
<feature type="domain" description="4Fe-4S ferredoxin-type" evidence="4">
    <location>
        <begin position="132"/>
        <end position="161"/>
    </location>
</feature>
<evidence type="ECO:0000313" key="6">
    <source>
        <dbReference type="Proteomes" id="UP001079657"/>
    </source>
</evidence>
<sequence>MNVFETQLKKLKYEVLREVALLAKEDRLTEENIDKIPYKIIPGNKPTYRCCVYHERAILKERAKIASGYITNGDCADYIMDKDKDDQIMYVIEAACDTCPINKYTITEVCRGCIQHKCMEVCPANAITRINGKAYINQNLCRECGLCKKACPYNAVSEVMRPCKKVCPTDALDIDYEDRRAIIKEEDCINCGACMAACPFGAISDKSYIVSVINNLKSDKKVYAVIAPSITGQFGPSITVGQVKDALEKLGFENMVEAAYGADAVTLHEAMEFVERMEKGEKYMTNSCCPGFVAYIENKFKDQVENISNTVSPMIATAKLIKKNDEDAVIVFIGPCTAKKMEMKKEEVKGLVDYVLTFEELAAIISAYKIDLESCNDVEVDDASAYGRGFAQGGGLTAAIKNIIKDKEIDIEFKPVTISGRENIKRYMLLAKNGKLPGNFIEGMMCDGGCIGGAATVCSQNKAKMPLNKFSKGSKNQNIIENEKLEEFKDINLDK</sequence>
<dbReference type="Pfam" id="PF02906">
    <property type="entry name" value="Fe_hyd_lg_C"/>
    <property type="match status" value="1"/>
</dbReference>
<keyword evidence="1" id="KW-0479">Metal-binding</keyword>
<keyword evidence="2" id="KW-0408">Iron</keyword>
<comment type="caution">
    <text evidence="5">The sequence shown here is derived from an EMBL/GenBank/DDBJ whole genome shotgun (WGS) entry which is preliminary data.</text>
</comment>
<dbReference type="PROSITE" id="PS00198">
    <property type="entry name" value="4FE4S_FER_1"/>
    <property type="match status" value="1"/>
</dbReference>
<evidence type="ECO:0000256" key="2">
    <source>
        <dbReference type="ARBA" id="ARBA00023004"/>
    </source>
</evidence>
<feature type="domain" description="4Fe-4S ferredoxin-type" evidence="4">
    <location>
        <begin position="179"/>
        <end position="208"/>
    </location>
</feature>
<evidence type="ECO:0000256" key="3">
    <source>
        <dbReference type="ARBA" id="ARBA00023014"/>
    </source>
</evidence>
<evidence type="ECO:0000256" key="1">
    <source>
        <dbReference type="ARBA" id="ARBA00022723"/>
    </source>
</evidence>
<accession>A0ABT4CLE8</accession>
<keyword evidence="3" id="KW-0411">Iron-sulfur</keyword>
<feature type="domain" description="4Fe-4S ferredoxin-type" evidence="4">
    <location>
        <begin position="102"/>
        <end position="128"/>
    </location>
</feature>
<dbReference type="Proteomes" id="UP001079657">
    <property type="component" value="Unassembled WGS sequence"/>
</dbReference>
<dbReference type="Pfam" id="PF25160">
    <property type="entry name" value="LdpA_Fe-S-bd"/>
    <property type="match status" value="1"/>
</dbReference>
<proteinExistence type="predicted"/>
<dbReference type="InterPro" id="IPR017900">
    <property type="entry name" value="4Fe4S_Fe_S_CS"/>
</dbReference>
<dbReference type="PROSITE" id="PS51379">
    <property type="entry name" value="4FE4S_FER_2"/>
    <property type="match status" value="3"/>
</dbReference>
<dbReference type="NCBIfam" id="TIGR04105">
    <property type="entry name" value="FeFe_hydrog_B1"/>
    <property type="match status" value="1"/>
</dbReference>
<gene>
    <name evidence="5" type="ORF">OXH55_03805</name>
</gene>
<keyword evidence="6" id="KW-1185">Reference proteome</keyword>
<dbReference type="PANTHER" id="PTHR11615">
    <property type="entry name" value="NITRATE, FORMATE, IRON DEHYDROGENASE"/>
    <property type="match status" value="1"/>
</dbReference>
<dbReference type="InterPro" id="IPR017896">
    <property type="entry name" value="4Fe4S_Fe-S-bd"/>
</dbReference>